<feature type="compositionally biased region" description="Basic and acidic residues" evidence="1">
    <location>
        <begin position="268"/>
        <end position="294"/>
    </location>
</feature>
<sequence length="479" mass="52554">MPGGGGPDPRLPWRAVPAASRSGQLPFAGLRQRQDAQQREDRHGAEVPADRRGTERRLEPGGDQRSDRAAQDTAQVVGERGARVAHPRAEQLRQVRPHRAVHHAHAEQRAPDAEGDQHRLCGVQQREEHQPPAGREDAAGEDQPAAAGGVGAGGGEPGPGCQEEAGDEGESQHGAAGDAEGAGGVGEAVGRGGVEKAVGNDHAARGQQQFARVAAQHLDGGHPGGFLRISHLGEHRCLTDLQTDEQSDADQQERQQERHPPAPRAKRLIVEYRRQQPEHPGGREEPHGRAELREGGVQPAPGARRMLDREQRGPAPFAAQSDALEEAQQRQHHRCPDPPAVIAREQSDAGGRQPHQQKGDHQDGFTAHPVAEVTEEHRAEWPCGEGHGVGRQRREGGVDRVERREERLVEDERGGRAVAVEVVELDRRPDEGGHGHPPHALPTRRTARARRVRPRPRPRRVLRRHVCRWLRRSLCRRLR</sequence>
<organism evidence="2">
    <name type="scientific">Streptomyces auratus AGR0001</name>
    <dbReference type="NCBI Taxonomy" id="1160718"/>
    <lineage>
        <taxon>Bacteria</taxon>
        <taxon>Bacillati</taxon>
        <taxon>Actinomycetota</taxon>
        <taxon>Actinomycetes</taxon>
        <taxon>Kitasatosporales</taxon>
        <taxon>Streptomycetaceae</taxon>
        <taxon>Streptomyces</taxon>
    </lineage>
</organism>
<feature type="compositionally biased region" description="Gly residues" evidence="1">
    <location>
        <begin position="180"/>
        <end position="192"/>
    </location>
</feature>
<feature type="compositionally biased region" description="Basic and acidic residues" evidence="1">
    <location>
        <begin position="251"/>
        <end position="260"/>
    </location>
</feature>
<reference evidence="2" key="1">
    <citation type="journal article" date="2012" name="J. Bacteriol.">
        <title>Genome Sequence of Streptomyces auratus Strain AGR0001, a Phoslactomycin-Producing Actinomycete.</title>
        <authorList>
            <person name="Han X."/>
            <person name="Li M."/>
            <person name="Ding Z."/>
            <person name="Zhao J."/>
            <person name="Ji K."/>
            <person name="Wen M."/>
            <person name="Lu T."/>
        </authorList>
    </citation>
    <scope>NUCLEOTIDE SEQUENCE [LARGE SCALE GENOMIC DNA]</scope>
    <source>
        <strain evidence="2">AGR0001</strain>
    </source>
</reference>
<dbReference type="eggNOG" id="ENOG502ZK4R">
    <property type="taxonomic scope" value="Bacteria"/>
</dbReference>
<dbReference type="EMBL" id="AJGV01000171">
    <property type="protein sequence ID" value="EJJ03728.1"/>
    <property type="molecule type" value="Genomic_DNA"/>
</dbReference>
<feature type="region of interest" description="Disordered" evidence="1">
    <location>
        <begin position="425"/>
        <end position="457"/>
    </location>
</feature>
<protein>
    <submittedName>
        <fullName evidence="2">Ribonuclease E</fullName>
    </submittedName>
</protein>
<feature type="region of interest" description="Disordered" evidence="1">
    <location>
        <begin position="1"/>
        <end position="413"/>
    </location>
</feature>
<dbReference type="STRING" id="1160718.SU9_27499"/>
<feature type="compositionally biased region" description="Basic residues" evidence="1">
    <location>
        <begin position="445"/>
        <end position="457"/>
    </location>
</feature>
<proteinExistence type="predicted"/>
<feature type="compositionally biased region" description="Basic and acidic residues" evidence="1">
    <location>
        <begin position="104"/>
        <end position="138"/>
    </location>
</feature>
<accession>J2JTH2</accession>
<gene>
    <name evidence="2" type="ORF">SU9_27499</name>
</gene>
<comment type="caution">
    <text evidence="2">The sequence shown here is derived from an EMBL/GenBank/DDBJ whole genome shotgun (WGS) entry which is preliminary data.</text>
</comment>
<dbReference type="AlphaFoldDB" id="J2JTH2"/>
<name>J2JTH2_9ACTN</name>
<feature type="compositionally biased region" description="Gly residues" evidence="1">
    <location>
        <begin position="148"/>
        <end position="158"/>
    </location>
</feature>
<evidence type="ECO:0000313" key="2">
    <source>
        <dbReference type="EMBL" id="EJJ03728.1"/>
    </source>
</evidence>
<feature type="compositionally biased region" description="Basic and acidic residues" evidence="1">
    <location>
        <begin position="392"/>
        <end position="413"/>
    </location>
</feature>
<feature type="compositionally biased region" description="Basic and acidic residues" evidence="1">
    <location>
        <begin position="32"/>
        <end position="70"/>
    </location>
</feature>
<evidence type="ECO:0000256" key="1">
    <source>
        <dbReference type="SAM" id="MobiDB-lite"/>
    </source>
</evidence>
<dbReference type="HOGENOM" id="CLU_569738_0_0_11"/>
<feature type="compositionally biased region" description="Basic and acidic residues" evidence="1">
    <location>
        <begin position="425"/>
        <end position="434"/>
    </location>
</feature>